<feature type="domain" description="N-acetyltransferase" evidence="3">
    <location>
        <begin position="3"/>
        <end position="147"/>
    </location>
</feature>
<dbReference type="RefSeq" id="WP_086173427.1">
    <property type="nucleotide sequence ID" value="NZ_MRYD01000415.1"/>
</dbReference>
<reference evidence="4 5" key="1">
    <citation type="submission" date="2016-12" db="EMBL/GenBank/DDBJ databases">
        <title>Genome Mining:The Detection of Biosynthetic Gene Clusters to Aid in the Expression of Curamycin A produced by Streptomyces sp. strain CZA14.</title>
        <authorList>
            <person name="Durrell K.A."/>
            <person name="Kirby B.M."/>
            <person name="Khan W."/>
            <person name="Mthethwa T."/>
            <person name="Le Roes-Hill M."/>
        </authorList>
    </citation>
    <scope>NUCLEOTIDE SEQUENCE [LARGE SCALE GENOMIC DNA]</scope>
    <source>
        <strain evidence="4 5">CZA14</strain>
    </source>
</reference>
<dbReference type="PANTHER" id="PTHR43877:SF2">
    <property type="entry name" value="AMINOALKYLPHOSPHONATE N-ACETYLTRANSFERASE-RELATED"/>
    <property type="match status" value="1"/>
</dbReference>
<comment type="caution">
    <text evidence="4">The sequence shown here is derived from an EMBL/GenBank/DDBJ whole genome shotgun (WGS) entry which is preliminary data.</text>
</comment>
<dbReference type="PIRSF" id="PIRSF037663">
    <property type="entry name" value="Acetyltransf_GNAT_prd"/>
    <property type="match status" value="1"/>
</dbReference>
<sequence>MDTEITQARPADLHVVLAEHSRYWGERDLRSLHLVALLQEFPATCFAARAGDGIRGYLIGFVTPDATGYVHLVATRDDSRGVGLGRRLYAEFERAARRQGARRMKAITSVGNTGSVAFHRALGFDARAVEDYDGPGRTMVVFGRDLPAADRDG</sequence>
<dbReference type="PANTHER" id="PTHR43877">
    <property type="entry name" value="AMINOALKYLPHOSPHONATE N-ACETYLTRANSFERASE-RELATED-RELATED"/>
    <property type="match status" value="1"/>
</dbReference>
<dbReference type="InterPro" id="IPR000182">
    <property type="entry name" value="GNAT_dom"/>
</dbReference>
<accession>A0ABX3Y8D9</accession>
<dbReference type="Gene3D" id="3.40.630.30">
    <property type="match status" value="1"/>
</dbReference>
<evidence type="ECO:0000313" key="4">
    <source>
        <dbReference type="EMBL" id="OSZ55769.1"/>
    </source>
</evidence>
<dbReference type="Pfam" id="PF00583">
    <property type="entry name" value="Acetyltransf_1"/>
    <property type="match status" value="1"/>
</dbReference>
<keyword evidence="2" id="KW-0012">Acyltransferase</keyword>
<dbReference type="InterPro" id="IPR017255">
    <property type="entry name" value="AcTrfase_GNAT_prd"/>
</dbReference>
<dbReference type="InterPro" id="IPR050832">
    <property type="entry name" value="Bact_Acetyltransf"/>
</dbReference>
<dbReference type="EMBL" id="MRYD01000415">
    <property type="protein sequence ID" value="OSZ55769.1"/>
    <property type="molecule type" value="Genomic_DNA"/>
</dbReference>
<dbReference type="PROSITE" id="PS51186">
    <property type="entry name" value="GNAT"/>
    <property type="match status" value="1"/>
</dbReference>
<keyword evidence="5" id="KW-1185">Reference proteome</keyword>
<evidence type="ECO:0000256" key="1">
    <source>
        <dbReference type="ARBA" id="ARBA00022679"/>
    </source>
</evidence>
<evidence type="ECO:0000259" key="3">
    <source>
        <dbReference type="PROSITE" id="PS51186"/>
    </source>
</evidence>
<dbReference type="InterPro" id="IPR016181">
    <property type="entry name" value="Acyl_CoA_acyltransferase"/>
</dbReference>
<evidence type="ECO:0000256" key="2">
    <source>
        <dbReference type="ARBA" id="ARBA00023315"/>
    </source>
</evidence>
<name>A0ABX3Y8D9_9ACTN</name>
<keyword evidence="1" id="KW-0808">Transferase</keyword>
<organism evidence="4 5">
    <name type="scientific">Streptomyces pharetrae CZA14</name>
    <dbReference type="NCBI Taxonomy" id="1144883"/>
    <lineage>
        <taxon>Bacteria</taxon>
        <taxon>Bacillati</taxon>
        <taxon>Actinomycetota</taxon>
        <taxon>Actinomycetes</taxon>
        <taxon>Kitasatosporales</taxon>
        <taxon>Streptomycetaceae</taxon>
        <taxon>Streptomyces</taxon>
    </lineage>
</organism>
<dbReference type="Proteomes" id="UP000194266">
    <property type="component" value="Unassembled WGS sequence"/>
</dbReference>
<gene>
    <name evidence="4" type="ORF">OQI_36615</name>
</gene>
<evidence type="ECO:0000313" key="5">
    <source>
        <dbReference type="Proteomes" id="UP000194266"/>
    </source>
</evidence>
<proteinExistence type="predicted"/>
<dbReference type="SUPFAM" id="SSF55729">
    <property type="entry name" value="Acyl-CoA N-acyltransferases (Nat)"/>
    <property type="match status" value="1"/>
</dbReference>
<protein>
    <submittedName>
        <fullName evidence="4">GNAT family N-acetyltransferase</fullName>
    </submittedName>
</protein>